<dbReference type="PANTHER" id="PTHR42776:SF28">
    <property type="entry name" value="GLUTAMYL ENDOPEPTIDASE, CHLOROPLASTIC-RELATED"/>
    <property type="match status" value="1"/>
</dbReference>
<dbReference type="Proteomes" id="UP000807850">
    <property type="component" value="Unassembled WGS sequence"/>
</dbReference>
<comment type="caution">
    <text evidence="3">The sequence shown here is derived from an EMBL/GenBank/DDBJ whole genome shotgun (WGS) entry which is preliminary data.</text>
</comment>
<keyword evidence="1" id="KW-0378">Hydrolase</keyword>
<evidence type="ECO:0000256" key="1">
    <source>
        <dbReference type="ARBA" id="ARBA00022801"/>
    </source>
</evidence>
<dbReference type="GO" id="GO:0006508">
    <property type="term" value="P:proteolysis"/>
    <property type="evidence" value="ECO:0007669"/>
    <property type="project" value="InterPro"/>
</dbReference>
<dbReference type="SUPFAM" id="SSF53474">
    <property type="entry name" value="alpha/beta-Hydrolases"/>
    <property type="match status" value="1"/>
</dbReference>
<dbReference type="PANTHER" id="PTHR42776">
    <property type="entry name" value="SERINE PEPTIDASE S9 FAMILY MEMBER"/>
    <property type="match status" value="1"/>
</dbReference>
<organism evidence="3 4">
    <name type="scientific">Eiseniibacteriota bacterium</name>
    <dbReference type="NCBI Taxonomy" id="2212470"/>
    <lineage>
        <taxon>Bacteria</taxon>
        <taxon>Candidatus Eiseniibacteriota</taxon>
    </lineage>
</organism>
<gene>
    <name evidence="3" type="ORF">HY076_09040</name>
</gene>
<dbReference type="GO" id="GO:0004252">
    <property type="term" value="F:serine-type endopeptidase activity"/>
    <property type="evidence" value="ECO:0007669"/>
    <property type="project" value="TreeGrafter"/>
</dbReference>
<evidence type="ECO:0000259" key="2">
    <source>
        <dbReference type="Pfam" id="PF00326"/>
    </source>
</evidence>
<dbReference type="InterPro" id="IPR029058">
    <property type="entry name" value="AB_hydrolase_fold"/>
</dbReference>
<dbReference type="InterPro" id="IPR001375">
    <property type="entry name" value="Peptidase_S9_cat"/>
</dbReference>
<sequence length="307" mass="34271">MTSRQSNREAPNYYLRTAGAKLGAKLSDYTDPAPALTASQRFQFKFMRADSVWLNAEAVLPADWKPGTRLPTIFWVYPNDYRSAAAASQNRRSPNRFPSQSALNPEVLVTQGYAVVYPDIAVVGTNDRYVKEIGSSAAAAIDECVRRGFCDRERVGVGGHSYGAFSTANLLAHTDLFRAGTASDGAYNRTLTPFTFQAEERTLWEARDTYLEMSPFLYAQQIHAPLMLLHNLDDTNVGTNPIQSQRMFEALNGLGKTTALIEYPYEDHGPTGRESVLDYWTREIEWFDRYVKNAPARSAAESVPGSR</sequence>
<accession>A0A9D6L7L8</accession>
<protein>
    <submittedName>
        <fullName evidence="3">S9 family peptidase</fullName>
    </submittedName>
</protein>
<dbReference type="Pfam" id="PF00326">
    <property type="entry name" value="Peptidase_S9"/>
    <property type="match status" value="1"/>
</dbReference>
<feature type="domain" description="Peptidase S9 prolyl oligopeptidase catalytic" evidence="2">
    <location>
        <begin position="137"/>
        <end position="293"/>
    </location>
</feature>
<evidence type="ECO:0000313" key="3">
    <source>
        <dbReference type="EMBL" id="MBI3540403.1"/>
    </source>
</evidence>
<dbReference type="Gene3D" id="3.40.50.1820">
    <property type="entry name" value="alpha/beta hydrolase"/>
    <property type="match status" value="1"/>
</dbReference>
<dbReference type="AlphaFoldDB" id="A0A9D6L7L8"/>
<proteinExistence type="predicted"/>
<name>A0A9D6L7L8_UNCEI</name>
<reference evidence="3" key="1">
    <citation type="submission" date="2020-07" db="EMBL/GenBank/DDBJ databases">
        <title>Huge and variable diversity of episymbiotic CPR bacteria and DPANN archaea in groundwater ecosystems.</title>
        <authorList>
            <person name="He C.Y."/>
            <person name="Keren R."/>
            <person name="Whittaker M."/>
            <person name="Farag I.F."/>
            <person name="Doudna J."/>
            <person name="Cate J.H.D."/>
            <person name="Banfield J.F."/>
        </authorList>
    </citation>
    <scope>NUCLEOTIDE SEQUENCE</scope>
    <source>
        <strain evidence="3">NC_groundwater_928_Pr1_S-0.2um_72_17</strain>
    </source>
</reference>
<evidence type="ECO:0000313" key="4">
    <source>
        <dbReference type="Proteomes" id="UP000807850"/>
    </source>
</evidence>
<dbReference type="EMBL" id="JACQAY010000299">
    <property type="protein sequence ID" value="MBI3540403.1"/>
    <property type="molecule type" value="Genomic_DNA"/>
</dbReference>